<dbReference type="FunFam" id="1.10.287.610:FF:000001">
    <property type="entry name" value="30S ribosomal protein S2"/>
    <property type="match status" value="1"/>
</dbReference>
<geneLocation type="chloroplast" evidence="6"/>
<dbReference type="GO" id="GO:0003735">
    <property type="term" value="F:structural constituent of ribosome"/>
    <property type="evidence" value="ECO:0007669"/>
    <property type="project" value="InterPro"/>
</dbReference>
<evidence type="ECO:0000313" key="6">
    <source>
        <dbReference type="EMBL" id="ANG44401.1"/>
    </source>
</evidence>
<evidence type="ECO:0000256" key="2">
    <source>
        <dbReference type="ARBA" id="ARBA00022980"/>
    </source>
</evidence>
<comment type="subcellular location">
    <subcellularLocation>
        <location evidence="5">Plastid</location>
        <location evidence="5">Chloroplast</location>
    </subcellularLocation>
</comment>
<organism evidence="6">
    <name type="scientific">Ostreobium sp. OS1B</name>
    <dbReference type="NCBI Taxonomy" id="1851547"/>
    <lineage>
        <taxon>Eukaryota</taxon>
        <taxon>Viridiplantae</taxon>
        <taxon>Chlorophyta</taxon>
        <taxon>core chlorophytes</taxon>
        <taxon>Ulvophyceae</taxon>
        <taxon>TCBD clade</taxon>
        <taxon>Bryopsidales</taxon>
        <taxon>Ostreobineae</taxon>
        <taxon>Ostreobiaceae</taxon>
        <taxon>Ostreobium</taxon>
    </lineage>
</organism>
<proteinExistence type="inferred from homology"/>
<keyword evidence="3 5" id="KW-0687">Ribonucleoprotein</keyword>
<keyword evidence="2 5" id="KW-0689">Ribosomal protein</keyword>
<dbReference type="SUPFAM" id="SSF52313">
    <property type="entry name" value="Ribosomal protein S2"/>
    <property type="match status" value="1"/>
</dbReference>
<dbReference type="EMBL" id="KU979013">
    <property type="protein sequence ID" value="ANG44401.1"/>
    <property type="molecule type" value="Genomic_DNA"/>
</dbReference>
<evidence type="ECO:0000256" key="3">
    <source>
        <dbReference type="ARBA" id="ARBA00023274"/>
    </source>
</evidence>
<comment type="similarity">
    <text evidence="1 5">Belongs to the universal ribosomal protein uS2 family.</text>
</comment>
<keyword evidence="6" id="KW-0934">Plastid</keyword>
<dbReference type="Gene3D" id="3.40.50.10490">
    <property type="entry name" value="Glucose-6-phosphate isomerase like protein, domain 1"/>
    <property type="match status" value="1"/>
</dbReference>
<dbReference type="InterPro" id="IPR023591">
    <property type="entry name" value="Ribosomal_uS2_flav_dom_sf"/>
</dbReference>
<dbReference type="Pfam" id="PF00318">
    <property type="entry name" value="Ribosomal_S2"/>
    <property type="match status" value="1"/>
</dbReference>
<protein>
    <recommendedName>
        <fullName evidence="4 5">Small ribosomal subunit protein uS2c</fullName>
    </recommendedName>
</protein>
<dbReference type="InterPro" id="IPR001865">
    <property type="entry name" value="Ribosomal_uS2"/>
</dbReference>
<evidence type="ECO:0000256" key="1">
    <source>
        <dbReference type="ARBA" id="ARBA00006242"/>
    </source>
</evidence>
<dbReference type="GO" id="GO:0006412">
    <property type="term" value="P:translation"/>
    <property type="evidence" value="ECO:0007669"/>
    <property type="project" value="UniProtKB-UniRule"/>
</dbReference>
<sequence length="235" mass="26940">MAITIKTMIQKGLHFGHSRQAWNPKMTPYIYMESNNIHIIDLIQTYSHLKQVLRFLASSAAQGKTILFVGTKRQSSKLVSKIARSCGSFFVTERWLGGLLTNWSTVQKSIAKLNDLELQEKNNSFDGLPKKEIIKLKKEKNRLNKYLGGLKRMKLPPDILIIIDQKKEINAVLECRKLGIRSITILDTNGDPSIADLFVPANDDSITALSFILEEFLKYIKYGQRKFNKFQRDLH</sequence>
<dbReference type="GO" id="GO:0005763">
    <property type="term" value="C:mitochondrial small ribosomal subunit"/>
    <property type="evidence" value="ECO:0007669"/>
    <property type="project" value="TreeGrafter"/>
</dbReference>
<dbReference type="InterPro" id="IPR005706">
    <property type="entry name" value="Ribosomal_uS2_bac/mit/plastid"/>
</dbReference>
<evidence type="ECO:0000256" key="4">
    <source>
        <dbReference type="ARBA" id="ARBA00035155"/>
    </source>
</evidence>
<accession>A0A173CTB5</accession>
<evidence type="ECO:0000256" key="5">
    <source>
        <dbReference type="HAMAP-Rule" id="MF_00291"/>
    </source>
</evidence>
<dbReference type="PANTHER" id="PTHR12534">
    <property type="entry name" value="30S RIBOSOMAL PROTEIN S2 PROKARYOTIC AND ORGANELLAR"/>
    <property type="match status" value="1"/>
</dbReference>
<dbReference type="PRINTS" id="PR00395">
    <property type="entry name" value="RIBOSOMALS2"/>
</dbReference>
<dbReference type="Gene3D" id="1.10.287.610">
    <property type="entry name" value="Helix hairpin bin"/>
    <property type="match status" value="1"/>
</dbReference>
<gene>
    <name evidence="5 6" type="primary">rps2</name>
</gene>
<dbReference type="CDD" id="cd01425">
    <property type="entry name" value="RPS2"/>
    <property type="match status" value="1"/>
</dbReference>
<reference evidence="6" key="1">
    <citation type="submission" date="2016-03" db="EMBL/GenBank/DDBJ databases">
        <title>The 'other' coral symbiont: Ostreobium diversity and distribution.</title>
        <authorList>
            <person name="del Campo J."/>
            <person name="Pombert J.-F."/>
            <person name="Slapeta J."/>
            <person name="Larkum A."/>
            <person name="Keeling P.J."/>
        </authorList>
    </citation>
    <scope>NUCLEOTIDE SEQUENCE</scope>
    <source>
        <strain evidence="6">OS1B</strain>
    </source>
</reference>
<dbReference type="AlphaFoldDB" id="A0A173CTB5"/>
<dbReference type="PANTHER" id="PTHR12534:SF0">
    <property type="entry name" value="SMALL RIBOSOMAL SUBUNIT PROTEIN US2M"/>
    <property type="match status" value="1"/>
</dbReference>
<dbReference type="NCBIfam" id="TIGR01011">
    <property type="entry name" value="rpsB_bact"/>
    <property type="match status" value="1"/>
</dbReference>
<dbReference type="HAMAP" id="MF_00291_B">
    <property type="entry name" value="Ribosomal_uS2_B"/>
    <property type="match status" value="1"/>
</dbReference>
<keyword evidence="6" id="KW-0150">Chloroplast</keyword>
<dbReference type="GO" id="GO:0009507">
    <property type="term" value="C:chloroplast"/>
    <property type="evidence" value="ECO:0007669"/>
    <property type="project" value="UniProtKB-SubCell"/>
</dbReference>
<name>A0A173CTB5_9CHLO</name>